<evidence type="ECO:0000313" key="2">
    <source>
        <dbReference type="Proteomes" id="UP001058074"/>
    </source>
</evidence>
<sequence length="109" mass="12724">MRLEELLIEYKHLSEQIILEAKSEANIQPLLEKRQAIINNVDSLQYSKDEFINIAKSLGLMELEKELTLAVAKEKNELRTKLDRVRKTKLARNMYENSKVKSNGFYAKI</sequence>
<gene>
    <name evidence="1" type="ORF">rsdtw13_07250</name>
</gene>
<protein>
    <submittedName>
        <fullName evidence="1">Uncharacterized protein</fullName>
    </submittedName>
</protein>
<evidence type="ECO:0000313" key="1">
    <source>
        <dbReference type="EMBL" id="GKX65467.1"/>
    </source>
</evidence>
<accession>A0ACB5R8G8</accession>
<comment type="caution">
    <text evidence="1">The sequence shown here is derived from an EMBL/GenBank/DDBJ whole genome shotgun (WGS) entry which is preliminary data.</text>
</comment>
<keyword evidence="2" id="KW-1185">Reference proteome</keyword>
<proteinExistence type="predicted"/>
<reference evidence="1" key="1">
    <citation type="journal article" date="2025" name="Int. J. Syst. Evol. Microbiol.">
        <title>Inconstantimicrobium mannanitabidum sp. nov., a novel member of the family Clostridiaceae isolated from anoxic soil under the treatment of reductive soil disinfestation.</title>
        <authorList>
            <person name="Ueki A."/>
            <person name="Tonouchi A."/>
            <person name="Honma S."/>
            <person name="Kaku N."/>
            <person name="Ueki K."/>
        </authorList>
    </citation>
    <scope>NUCLEOTIDE SEQUENCE</scope>
    <source>
        <strain evidence="1">TW13</strain>
    </source>
</reference>
<dbReference type="EMBL" id="BROD01000001">
    <property type="protein sequence ID" value="GKX65467.1"/>
    <property type="molecule type" value="Genomic_DNA"/>
</dbReference>
<dbReference type="Proteomes" id="UP001058074">
    <property type="component" value="Unassembled WGS sequence"/>
</dbReference>
<name>A0ACB5R8G8_9CLOT</name>
<organism evidence="1 2">
    <name type="scientific">Inconstantimicrobium mannanitabidum</name>
    <dbReference type="NCBI Taxonomy" id="1604901"/>
    <lineage>
        <taxon>Bacteria</taxon>
        <taxon>Bacillati</taxon>
        <taxon>Bacillota</taxon>
        <taxon>Clostridia</taxon>
        <taxon>Eubacteriales</taxon>
        <taxon>Clostridiaceae</taxon>
        <taxon>Inconstantimicrobium</taxon>
    </lineage>
</organism>